<evidence type="ECO:0000256" key="2">
    <source>
        <dbReference type="ARBA" id="ARBA00022630"/>
    </source>
</evidence>
<evidence type="ECO:0000256" key="1">
    <source>
        <dbReference type="ARBA" id="ARBA00001974"/>
    </source>
</evidence>
<keyword evidence="2" id="KW-0285">Flavoprotein</keyword>
<feature type="region of interest" description="Disordered" evidence="5">
    <location>
        <begin position="1"/>
        <end position="20"/>
    </location>
</feature>
<feature type="domain" description="FAD dependent oxidoreductase" evidence="6">
    <location>
        <begin position="40"/>
        <end position="393"/>
    </location>
</feature>
<sequence>MTEPHLSSSARAQDGGEDVGTAQDAVLTEPAGSKVDGVYDLVVIGAGLMGACTAWAAGRRGLRTAVLDQFEPGHPHGSSHGTSRIFRRVYPDPFYVELTAHAADSWQRLEDDTGVVLRRFTGAVDHGPDREPHRLAQWLSDASVPHELLSAEEAGKRWPQMRFTTDALYHPDAGVLDADLAVVSALARASSDGVDVHTSAKATMVAPGGDHVVVQVIIGDERVPLRTRRVVLAAGPWNQPWLARLLGKSAPALTVTQQQVMHFRQREPAEDWPVIVHRDLARTDLEGIGVFALPAGRAAPRAVKVGEHGHGTVTTAEGRDAQVDPASVERLVRYVDEFLPGLSPEPFLKLSCLYTRTPTEDFVIDTVGPLVVCSPCSGHGAKFGAYIGELVTSMITGDGSPPDRFTLRAHASAPAP</sequence>
<keyword evidence="4" id="KW-0560">Oxidoreductase</keyword>
<evidence type="ECO:0000256" key="5">
    <source>
        <dbReference type="SAM" id="MobiDB-lite"/>
    </source>
</evidence>
<keyword evidence="8" id="KW-1185">Reference proteome</keyword>
<dbReference type="Proteomes" id="UP000475214">
    <property type="component" value="Unassembled WGS sequence"/>
</dbReference>
<organism evidence="7 8">
    <name type="scientific">Phytoactinopolyspora halotolerans</name>
    <dbReference type="NCBI Taxonomy" id="1981512"/>
    <lineage>
        <taxon>Bacteria</taxon>
        <taxon>Bacillati</taxon>
        <taxon>Actinomycetota</taxon>
        <taxon>Actinomycetes</taxon>
        <taxon>Jiangellales</taxon>
        <taxon>Jiangellaceae</taxon>
        <taxon>Phytoactinopolyspora</taxon>
    </lineage>
</organism>
<dbReference type="GO" id="GO:0008115">
    <property type="term" value="F:sarcosine oxidase activity"/>
    <property type="evidence" value="ECO:0007669"/>
    <property type="project" value="TreeGrafter"/>
</dbReference>
<proteinExistence type="predicted"/>
<dbReference type="PANTHER" id="PTHR10961">
    <property type="entry name" value="PEROXISOMAL SARCOSINE OXIDASE"/>
    <property type="match status" value="1"/>
</dbReference>
<protein>
    <submittedName>
        <fullName evidence="7">FAD-dependent oxidoreductase</fullName>
    </submittedName>
</protein>
<feature type="compositionally biased region" description="Polar residues" evidence="5">
    <location>
        <begin position="1"/>
        <end position="11"/>
    </location>
</feature>
<dbReference type="GO" id="GO:0050660">
    <property type="term" value="F:flavin adenine dinucleotide binding"/>
    <property type="evidence" value="ECO:0007669"/>
    <property type="project" value="InterPro"/>
</dbReference>
<dbReference type="Pfam" id="PF01266">
    <property type="entry name" value="DAO"/>
    <property type="match status" value="1"/>
</dbReference>
<name>A0A6L9S1M6_9ACTN</name>
<dbReference type="InterPro" id="IPR045170">
    <property type="entry name" value="MTOX"/>
</dbReference>
<evidence type="ECO:0000313" key="7">
    <source>
        <dbReference type="EMBL" id="NED99095.1"/>
    </source>
</evidence>
<dbReference type="Gene3D" id="3.50.50.60">
    <property type="entry name" value="FAD/NAD(P)-binding domain"/>
    <property type="match status" value="1"/>
</dbReference>
<dbReference type="AlphaFoldDB" id="A0A6L9S1M6"/>
<keyword evidence="3" id="KW-0274">FAD</keyword>
<dbReference type="RefSeq" id="WP_163732399.1">
    <property type="nucleotide sequence ID" value="NZ_JAAGOA010000002.1"/>
</dbReference>
<evidence type="ECO:0000256" key="4">
    <source>
        <dbReference type="ARBA" id="ARBA00023002"/>
    </source>
</evidence>
<evidence type="ECO:0000256" key="3">
    <source>
        <dbReference type="ARBA" id="ARBA00022827"/>
    </source>
</evidence>
<dbReference type="InterPro" id="IPR036188">
    <property type="entry name" value="FAD/NAD-bd_sf"/>
</dbReference>
<dbReference type="Gene3D" id="3.30.9.10">
    <property type="entry name" value="D-Amino Acid Oxidase, subunit A, domain 2"/>
    <property type="match status" value="1"/>
</dbReference>
<gene>
    <name evidence="7" type="ORF">G1H10_02820</name>
</gene>
<dbReference type="SUPFAM" id="SSF54373">
    <property type="entry name" value="FAD-linked reductases, C-terminal domain"/>
    <property type="match status" value="1"/>
</dbReference>
<comment type="caution">
    <text evidence="7">The sequence shown here is derived from an EMBL/GenBank/DDBJ whole genome shotgun (WGS) entry which is preliminary data.</text>
</comment>
<comment type="cofactor">
    <cofactor evidence="1">
        <name>FAD</name>
        <dbReference type="ChEBI" id="CHEBI:57692"/>
    </cofactor>
</comment>
<dbReference type="InterPro" id="IPR006076">
    <property type="entry name" value="FAD-dep_OxRdtase"/>
</dbReference>
<evidence type="ECO:0000313" key="8">
    <source>
        <dbReference type="Proteomes" id="UP000475214"/>
    </source>
</evidence>
<dbReference type="PANTHER" id="PTHR10961:SF7">
    <property type="entry name" value="FAD DEPENDENT OXIDOREDUCTASE DOMAIN-CONTAINING PROTEIN"/>
    <property type="match status" value="1"/>
</dbReference>
<accession>A0A6L9S1M6</accession>
<dbReference type="EMBL" id="JAAGOA010000002">
    <property type="protein sequence ID" value="NED99095.1"/>
    <property type="molecule type" value="Genomic_DNA"/>
</dbReference>
<dbReference type="SUPFAM" id="SSF51905">
    <property type="entry name" value="FAD/NAD(P)-binding domain"/>
    <property type="match status" value="1"/>
</dbReference>
<reference evidence="7 8" key="1">
    <citation type="submission" date="2020-02" db="EMBL/GenBank/DDBJ databases">
        <authorList>
            <person name="Li X.-J."/>
            <person name="Han X.-M."/>
        </authorList>
    </citation>
    <scope>NUCLEOTIDE SEQUENCE [LARGE SCALE GENOMIC DNA]</scope>
    <source>
        <strain evidence="7 8">CCTCC AB 2017055</strain>
    </source>
</reference>
<evidence type="ECO:0000259" key="6">
    <source>
        <dbReference type="Pfam" id="PF01266"/>
    </source>
</evidence>